<dbReference type="InterPro" id="IPR011990">
    <property type="entry name" value="TPR-like_helical_dom_sf"/>
</dbReference>
<dbReference type="InterPro" id="IPR016032">
    <property type="entry name" value="Sig_transdc_resp-reg_C-effctor"/>
</dbReference>
<dbReference type="GO" id="GO:0000160">
    <property type="term" value="P:phosphorelay signal transduction system"/>
    <property type="evidence" value="ECO:0007669"/>
    <property type="project" value="UniProtKB-KW"/>
</dbReference>
<keyword evidence="5" id="KW-0804">Transcription</keyword>
<dbReference type="AlphaFoldDB" id="A0A652KCK1"/>
<dbReference type="GO" id="GO:0006355">
    <property type="term" value="P:regulation of DNA-templated transcription"/>
    <property type="evidence" value="ECO:0007669"/>
    <property type="project" value="InterPro"/>
</dbReference>
<dbReference type="CDD" id="cd15831">
    <property type="entry name" value="BTAD"/>
    <property type="match status" value="1"/>
</dbReference>
<dbReference type="InterPro" id="IPR005158">
    <property type="entry name" value="BTAD"/>
</dbReference>
<dbReference type="SUPFAM" id="SSF46894">
    <property type="entry name" value="C-terminal effector domain of the bipartite response regulators"/>
    <property type="match status" value="2"/>
</dbReference>
<gene>
    <name evidence="8" type="ORF">EAO74_37240</name>
</gene>
<reference evidence="8" key="1">
    <citation type="submission" date="2018-10" db="EMBL/GenBank/DDBJ databases">
        <authorList>
            <person name="Hariharan J."/>
            <person name="Choudoir M.J."/>
            <person name="Diebold P."/>
            <person name="Panke-Buisse K."/>
            <person name="Campbell A.N."/>
            <person name="Buckley D.H."/>
        </authorList>
    </citation>
    <scope>NUCLEOTIDE SEQUENCE</scope>
    <source>
        <strain evidence="8">Gb1</strain>
    </source>
</reference>
<dbReference type="Pfam" id="PF00486">
    <property type="entry name" value="Trans_reg_C"/>
    <property type="match status" value="1"/>
</dbReference>
<comment type="similarity">
    <text evidence="1">Belongs to the AfsR/DnrI/RedD regulatory family.</text>
</comment>
<protein>
    <recommendedName>
        <fullName evidence="7">OmpR/PhoB-type domain-containing protein</fullName>
    </recommendedName>
</protein>
<evidence type="ECO:0000256" key="3">
    <source>
        <dbReference type="ARBA" id="ARBA00023015"/>
    </source>
</evidence>
<dbReference type="Gene3D" id="1.25.40.10">
    <property type="entry name" value="Tetratricopeptide repeat domain"/>
    <property type="match status" value="1"/>
</dbReference>
<dbReference type="InterPro" id="IPR001867">
    <property type="entry name" value="OmpR/PhoB-type_DNA-bd"/>
</dbReference>
<evidence type="ECO:0000256" key="1">
    <source>
        <dbReference type="ARBA" id="ARBA00005820"/>
    </source>
</evidence>
<feature type="DNA-binding region" description="OmpR/PhoB-type" evidence="6">
    <location>
        <begin position="1"/>
        <end position="91"/>
    </location>
</feature>
<dbReference type="GO" id="GO:0003677">
    <property type="term" value="F:DNA binding"/>
    <property type="evidence" value="ECO:0007669"/>
    <property type="project" value="UniProtKB-UniRule"/>
</dbReference>
<name>A0A652KCK1_9ACTN</name>
<keyword evidence="2" id="KW-0902">Two-component regulatory system</keyword>
<sequence>LRALLSALLTVLALQPGRAVPAGVLVDEVWDGEPPADAPGALQALVGRLRRALGRDAVESAADGYRLAAGPDAVDLHCFERLAGEGARALEEGDAVKAATVLDDALALWRGPALADLPDRAVAAARWEARRLDARRTRIAAALAQDQAGEVLAELAGLCADHPLDEPLQALRIRALRDAGRTAQALAAYDEVRTLLADRLGTDPGPALRALALQPGLQPGRAVPAGVLVDEVWDGEPPADAPGALQALVGRLRRALGRDAVESAADGYRLAAGPDAVDLHCFERLAGEGARALEEGDAVKAAT</sequence>
<dbReference type="PANTHER" id="PTHR35807">
    <property type="entry name" value="TRANSCRIPTIONAL REGULATOR REDD-RELATED"/>
    <property type="match status" value="1"/>
</dbReference>
<dbReference type="SMART" id="SM01043">
    <property type="entry name" value="BTAD"/>
    <property type="match status" value="1"/>
</dbReference>
<dbReference type="SMART" id="SM00862">
    <property type="entry name" value="Trans_reg_C"/>
    <property type="match status" value="2"/>
</dbReference>
<dbReference type="PROSITE" id="PS51755">
    <property type="entry name" value="OMPR_PHOB"/>
    <property type="match status" value="1"/>
</dbReference>
<dbReference type="Pfam" id="PF03704">
    <property type="entry name" value="BTAD"/>
    <property type="match status" value="1"/>
</dbReference>
<dbReference type="InterPro" id="IPR036388">
    <property type="entry name" value="WH-like_DNA-bd_sf"/>
</dbReference>
<dbReference type="EMBL" id="RDBM01000093">
    <property type="protein sequence ID" value="TXS21300.1"/>
    <property type="molecule type" value="Genomic_DNA"/>
</dbReference>
<dbReference type="RefSeq" id="WP_187282043.1">
    <property type="nucleotide sequence ID" value="NZ_RDBM01000093.1"/>
</dbReference>
<organism evidence="8">
    <name type="scientific">Streptomyces sp. gb1(2016)</name>
    <dbReference type="NCBI Taxonomy" id="1828321"/>
    <lineage>
        <taxon>Bacteria</taxon>
        <taxon>Bacillati</taxon>
        <taxon>Actinomycetota</taxon>
        <taxon>Actinomycetes</taxon>
        <taxon>Kitasatosporales</taxon>
        <taxon>Streptomycetaceae</taxon>
        <taxon>Streptomyces</taxon>
    </lineage>
</organism>
<feature type="non-terminal residue" evidence="8">
    <location>
        <position position="303"/>
    </location>
</feature>
<evidence type="ECO:0000259" key="7">
    <source>
        <dbReference type="PROSITE" id="PS51755"/>
    </source>
</evidence>
<comment type="caution">
    <text evidence="8">The sequence shown here is derived from an EMBL/GenBank/DDBJ whole genome shotgun (WGS) entry which is preliminary data.</text>
</comment>
<dbReference type="Gene3D" id="1.10.10.10">
    <property type="entry name" value="Winged helix-like DNA-binding domain superfamily/Winged helix DNA-binding domain"/>
    <property type="match status" value="1"/>
</dbReference>
<evidence type="ECO:0000256" key="5">
    <source>
        <dbReference type="ARBA" id="ARBA00023163"/>
    </source>
</evidence>
<feature type="non-terminal residue" evidence="8">
    <location>
        <position position="1"/>
    </location>
</feature>
<accession>A0A652KCK1</accession>
<evidence type="ECO:0000313" key="8">
    <source>
        <dbReference type="EMBL" id="TXS21300.1"/>
    </source>
</evidence>
<dbReference type="SUPFAM" id="SSF48452">
    <property type="entry name" value="TPR-like"/>
    <property type="match status" value="1"/>
</dbReference>
<keyword evidence="4 6" id="KW-0238">DNA-binding</keyword>
<dbReference type="PANTHER" id="PTHR35807:SF1">
    <property type="entry name" value="TRANSCRIPTIONAL REGULATOR REDD"/>
    <property type="match status" value="1"/>
</dbReference>
<keyword evidence="3" id="KW-0805">Transcription regulation</keyword>
<feature type="domain" description="OmpR/PhoB-type" evidence="7">
    <location>
        <begin position="1"/>
        <end position="91"/>
    </location>
</feature>
<evidence type="ECO:0000256" key="2">
    <source>
        <dbReference type="ARBA" id="ARBA00023012"/>
    </source>
</evidence>
<proteinExistence type="inferred from homology"/>
<evidence type="ECO:0000256" key="6">
    <source>
        <dbReference type="PROSITE-ProRule" id="PRU01091"/>
    </source>
</evidence>
<evidence type="ECO:0000256" key="4">
    <source>
        <dbReference type="ARBA" id="ARBA00023125"/>
    </source>
</evidence>
<dbReference type="InterPro" id="IPR051677">
    <property type="entry name" value="AfsR-DnrI-RedD_regulator"/>
</dbReference>